<keyword evidence="12" id="KW-1185">Reference proteome</keyword>
<sequence>MENCNHTAMTEVTEFILMGITDNPGLQAPLLGIFLVIYLVTVMGNLGMIIVTHLDSKLHTPMYFFLRHLSITDLGYSTVIGPKMMVNFVVHKNTISYNWCATQLTFFEIFIITELFILSAMAYDRYVAICKPLLYVVLMAEKVRWGLVLTPYLYSTFVSLLLTIKLFKLSFYGSNVIDYFYCDCVLLMSMLCSDTHELELIILIFSGCNLLYSLLIVLVSYMFILVTILRMSSTEGRYKAFSTCSSHLTVVVVFYGTLLFIYLQPKSSHTFGIDKMASVFYTLVIPMLNPLIYSLRNKEVKDALKRIFESKEEKISDKFVSQDNRNHPHLSAKRKKKMT</sequence>
<evidence type="ECO:0000256" key="3">
    <source>
        <dbReference type="ARBA" id="ARBA00022989"/>
    </source>
</evidence>
<dbReference type="InterPro" id="IPR000725">
    <property type="entry name" value="Olfact_rcpt"/>
</dbReference>
<evidence type="ECO:0000256" key="5">
    <source>
        <dbReference type="ARBA" id="ARBA00023136"/>
    </source>
</evidence>
<dbReference type="PRINTS" id="PR00245">
    <property type="entry name" value="OLFACTORYR"/>
</dbReference>
<feature type="region of interest" description="Disordered" evidence="10">
    <location>
        <begin position="319"/>
        <end position="339"/>
    </location>
</feature>
<proteinExistence type="inferred from homology"/>
<feature type="transmembrane region" description="Helical" evidence="9">
    <location>
        <begin position="169"/>
        <end position="188"/>
    </location>
</feature>
<evidence type="ECO:0000256" key="9">
    <source>
        <dbReference type="RuleBase" id="RU363047"/>
    </source>
</evidence>
<feature type="non-terminal residue" evidence="13">
    <location>
        <position position="339"/>
    </location>
</feature>
<comment type="subcellular location">
    <subcellularLocation>
        <location evidence="9">Cell membrane</location>
        <topology evidence="9">Multi-pass membrane protein</topology>
    </subcellularLocation>
    <subcellularLocation>
        <location evidence="1">Membrane</location>
        <topology evidence="1">Multi-pass membrane protein</topology>
    </subcellularLocation>
</comment>
<name>A0ABM0SIJ1_GALVR</name>
<dbReference type="PROSITE" id="PS50262">
    <property type="entry name" value="G_PROTEIN_RECEP_F1_2"/>
    <property type="match status" value="1"/>
</dbReference>
<feature type="transmembrane region" description="Helical" evidence="9">
    <location>
        <begin position="143"/>
        <end position="162"/>
    </location>
</feature>
<feature type="transmembrane region" description="Helical" evidence="9">
    <location>
        <begin position="240"/>
        <end position="264"/>
    </location>
</feature>
<keyword evidence="9" id="KW-0552">Olfaction</keyword>
<feature type="compositionally biased region" description="Basic residues" evidence="10">
    <location>
        <begin position="327"/>
        <end position="339"/>
    </location>
</feature>
<comment type="similarity">
    <text evidence="8">Belongs to the G-protein coupled receptor 1 family.</text>
</comment>
<evidence type="ECO:0000259" key="11">
    <source>
        <dbReference type="PROSITE" id="PS50262"/>
    </source>
</evidence>
<protein>
    <recommendedName>
        <fullName evidence="9">Olfactory receptor</fullName>
    </recommendedName>
</protein>
<evidence type="ECO:0000256" key="4">
    <source>
        <dbReference type="ARBA" id="ARBA00023040"/>
    </source>
</evidence>
<keyword evidence="9" id="KW-1003">Cell membrane</keyword>
<dbReference type="Gene3D" id="1.20.1070.10">
    <property type="entry name" value="Rhodopsin 7-helix transmembrane proteins"/>
    <property type="match status" value="1"/>
</dbReference>
<dbReference type="PRINTS" id="PR00237">
    <property type="entry name" value="GPCRRHODOPSN"/>
</dbReference>
<keyword evidence="2 8" id="KW-0812">Transmembrane</keyword>
<feature type="transmembrane region" description="Helical" evidence="9">
    <location>
        <begin position="200"/>
        <end position="228"/>
    </location>
</feature>
<feature type="transmembrane region" description="Helical" evidence="9">
    <location>
        <begin position="276"/>
        <end position="295"/>
    </location>
</feature>
<keyword evidence="5 9" id="KW-0472">Membrane</keyword>
<dbReference type="Pfam" id="PF13853">
    <property type="entry name" value="7tm_4"/>
    <property type="match status" value="1"/>
</dbReference>
<evidence type="ECO:0000256" key="6">
    <source>
        <dbReference type="ARBA" id="ARBA00023170"/>
    </source>
</evidence>
<dbReference type="GeneID" id="103610257"/>
<keyword evidence="9" id="KW-0716">Sensory transduction</keyword>
<accession>A0ABM0SIJ1</accession>
<gene>
    <name evidence="13" type="primary">LOC103610257</name>
</gene>
<keyword evidence="4 8" id="KW-0297">G-protein coupled receptor</keyword>
<evidence type="ECO:0000313" key="12">
    <source>
        <dbReference type="Proteomes" id="UP000694923"/>
    </source>
</evidence>
<dbReference type="PROSITE" id="PS00237">
    <property type="entry name" value="G_PROTEIN_RECEP_F1_1"/>
    <property type="match status" value="1"/>
</dbReference>
<keyword evidence="6 8" id="KW-0675">Receptor</keyword>
<feature type="transmembrane region" description="Helical" evidence="9">
    <location>
        <begin position="30"/>
        <end position="54"/>
    </location>
</feature>
<evidence type="ECO:0000256" key="1">
    <source>
        <dbReference type="ARBA" id="ARBA00004141"/>
    </source>
</evidence>
<evidence type="ECO:0000313" key="13">
    <source>
        <dbReference type="RefSeq" id="XP_008592682.1"/>
    </source>
</evidence>
<dbReference type="Proteomes" id="UP000694923">
    <property type="component" value="Unplaced"/>
</dbReference>
<dbReference type="InterPro" id="IPR017452">
    <property type="entry name" value="GPCR_Rhodpsn_7TM"/>
</dbReference>
<evidence type="ECO:0000256" key="10">
    <source>
        <dbReference type="SAM" id="MobiDB-lite"/>
    </source>
</evidence>
<dbReference type="SUPFAM" id="SSF81321">
    <property type="entry name" value="Family A G protein-coupled receptor-like"/>
    <property type="match status" value="1"/>
</dbReference>
<keyword evidence="3 9" id="KW-1133">Transmembrane helix</keyword>
<evidence type="ECO:0000256" key="2">
    <source>
        <dbReference type="ARBA" id="ARBA00022692"/>
    </source>
</evidence>
<evidence type="ECO:0000256" key="7">
    <source>
        <dbReference type="ARBA" id="ARBA00023224"/>
    </source>
</evidence>
<dbReference type="CDD" id="cd15413">
    <property type="entry name" value="7tmA_OR8K-like"/>
    <property type="match status" value="1"/>
</dbReference>
<organism evidence="12 13">
    <name type="scientific">Galeopterus variegatus</name>
    <name type="common">Malayan flying lemur</name>
    <name type="synonym">Cynocephalus variegatus</name>
    <dbReference type="NCBI Taxonomy" id="482537"/>
    <lineage>
        <taxon>Eukaryota</taxon>
        <taxon>Metazoa</taxon>
        <taxon>Chordata</taxon>
        <taxon>Craniata</taxon>
        <taxon>Vertebrata</taxon>
        <taxon>Euteleostomi</taxon>
        <taxon>Mammalia</taxon>
        <taxon>Eutheria</taxon>
        <taxon>Euarchontoglires</taxon>
        <taxon>Dermoptera</taxon>
        <taxon>Cynocephalidae</taxon>
        <taxon>Galeopterus</taxon>
    </lineage>
</organism>
<evidence type="ECO:0000256" key="8">
    <source>
        <dbReference type="RuleBase" id="RU000688"/>
    </source>
</evidence>
<dbReference type="RefSeq" id="XP_008592682.1">
    <property type="nucleotide sequence ID" value="XM_008594460.1"/>
</dbReference>
<keyword evidence="7 8" id="KW-0807">Transducer</keyword>
<reference evidence="13" key="1">
    <citation type="submission" date="2025-08" db="UniProtKB">
        <authorList>
            <consortium name="RefSeq"/>
        </authorList>
    </citation>
    <scope>IDENTIFICATION</scope>
</reference>
<feature type="domain" description="G-protein coupled receptors family 1 profile" evidence="11">
    <location>
        <begin position="44"/>
        <end position="293"/>
    </location>
</feature>
<dbReference type="PANTHER" id="PTHR48018">
    <property type="entry name" value="OLFACTORY RECEPTOR"/>
    <property type="match status" value="1"/>
</dbReference>
<dbReference type="InterPro" id="IPR000276">
    <property type="entry name" value="GPCR_Rhodpsn"/>
</dbReference>
<feature type="transmembrane region" description="Helical" evidence="9">
    <location>
        <begin position="104"/>
        <end position="123"/>
    </location>
</feature>